<comment type="similarity">
    <text evidence="1">Belongs to the N(4)/N(6)-methyltransferase family.</text>
</comment>
<dbReference type="Gene3D" id="1.20.1260.30">
    <property type="match status" value="1"/>
</dbReference>
<dbReference type="EMBL" id="JAFBIT010000003">
    <property type="protein sequence ID" value="MCF2652846.1"/>
    <property type="molecule type" value="Genomic_DNA"/>
</dbReference>
<dbReference type="InterPro" id="IPR038333">
    <property type="entry name" value="T1MK-like_N_sf"/>
</dbReference>
<evidence type="ECO:0000313" key="11">
    <source>
        <dbReference type="Proteomes" id="UP001299220"/>
    </source>
</evidence>
<comment type="catalytic activity">
    <reaction evidence="7">
        <text>a 2'-deoxyadenosine in DNA + S-adenosyl-L-methionine = an N(6)-methyl-2'-deoxyadenosine in DNA + S-adenosyl-L-homocysteine + H(+)</text>
        <dbReference type="Rhea" id="RHEA:15197"/>
        <dbReference type="Rhea" id="RHEA-COMP:12418"/>
        <dbReference type="Rhea" id="RHEA-COMP:12419"/>
        <dbReference type="ChEBI" id="CHEBI:15378"/>
        <dbReference type="ChEBI" id="CHEBI:57856"/>
        <dbReference type="ChEBI" id="CHEBI:59789"/>
        <dbReference type="ChEBI" id="CHEBI:90615"/>
        <dbReference type="ChEBI" id="CHEBI:90616"/>
        <dbReference type="EC" id="2.1.1.72"/>
    </reaction>
</comment>
<dbReference type="PANTHER" id="PTHR42933">
    <property type="entry name" value="SLR6095 PROTEIN"/>
    <property type="match status" value="1"/>
</dbReference>
<dbReference type="Gene3D" id="3.40.50.150">
    <property type="entry name" value="Vaccinia Virus protein VP39"/>
    <property type="match status" value="1"/>
</dbReference>
<dbReference type="PROSITE" id="PS00092">
    <property type="entry name" value="N6_MTASE"/>
    <property type="match status" value="1"/>
</dbReference>
<dbReference type="Pfam" id="PF02384">
    <property type="entry name" value="N6_Mtase"/>
    <property type="match status" value="1"/>
</dbReference>
<protein>
    <recommendedName>
        <fullName evidence="2">site-specific DNA-methyltransferase (adenine-specific)</fullName>
        <ecNumber evidence="2">2.1.1.72</ecNumber>
    </recommendedName>
</protein>
<dbReference type="GO" id="GO:0032259">
    <property type="term" value="P:methylation"/>
    <property type="evidence" value="ECO:0007669"/>
    <property type="project" value="UniProtKB-KW"/>
</dbReference>
<evidence type="ECO:0000259" key="9">
    <source>
        <dbReference type="Pfam" id="PF12161"/>
    </source>
</evidence>
<keyword evidence="11" id="KW-1185">Reference proteome</keyword>
<accession>A0ABS9CR85</accession>
<evidence type="ECO:0000256" key="3">
    <source>
        <dbReference type="ARBA" id="ARBA00022603"/>
    </source>
</evidence>
<dbReference type="GO" id="GO:0008168">
    <property type="term" value="F:methyltransferase activity"/>
    <property type="evidence" value="ECO:0007669"/>
    <property type="project" value="UniProtKB-KW"/>
</dbReference>
<dbReference type="InterPro" id="IPR051537">
    <property type="entry name" value="DNA_Adenine_Mtase"/>
</dbReference>
<reference evidence="10 11" key="1">
    <citation type="submission" date="2020-12" db="EMBL/GenBank/DDBJ databases">
        <title>Whole genome sequences of gut porcine anaerobes.</title>
        <authorList>
            <person name="Kubasova T."/>
            <person name="Jahodarova E."/>
            <person name="Rychlik I."/>
        </authorList>
    </citation>
    <scope>NUCLEOTIDE SEQUENCE [LARGE SCALE GENOMIC DNA]</scope>
    <source>
        <strain evidence="10 11">An867</strain>
    </source>
</reference>
<evidence type="ECO:0000256" key="4">
    <source>
        <dbReference type="ARBA" id="ARBA00022679"/>
    </source>
</evidence>
<keyword evidence="5" id="KW-0949">S-adenosyl-L-methionine</keyword>
<feature type="domain" description="N6 adenine-specific DNA methyltransferase N-terminal" evidence="9">
    <location>
        <begin position="10"/>
        <end position="115"/>
    </location>
</feature>
<dbReference type="EC" id="2.1.1.72" evidence="2"/>
<evidence type="ECO:0000256" key="7">
    <source>
        <dbReference type="ARBA" id="ARBA00047942"/>
    </source>
</evidence>
<dbReference type="PANTHER" id="PTHR42933:SF4">
    <property type="entry name" value="TYPE I RESTRICTION ENZYME ECOKI METHYLASE SUBUNIT"/>
    <property type="match status" value="1"/>
</dbReference>
<gene>
    <name evidence="10" type="ORF">JQM67_09555</name>
</gene>
<keyword evidence="6" id="KW-0680">Restriction system</keyword>
<proteinExistence type="inferred from homology"/>
<feature type="domain" description="DNA methylase adenine-specific" evidence="8">
    <location>
        <begin position="124"/>
        <end position="425"/>
    </location>
</feature>
<dbReference type="InterPro" id="IPR003356">
    <property type="entry name" value="DNA_methylase_A-5"/>
</dbReference>
<sequence length="498" mass="56793">MPEQTSSIISKVWSLCNPLRDDGVSYGDYLEQLTYLIFLKMSDEYSKPPYKKDTGIPVGYTWQDMNSLKGAKLEEQYKNTLEKLGEQSGLLGQIFKQATNKISNAAILYRVVQMIDKEKWVSMSSDVKGEIYEGLLQKNAEDIKSGAGQYFTPRPLIKAMVKCLRPEPGKTIADPCCGSGGFFLAAQEFLTDPDNYTLSREDKQFLKNETFYGNELVRNTFKMALMNLYLHNIGDIYGKVPVTLGDALLTDPGYRVDYVLTNPPFGKKSSISVTNEDGEEEDEELVYNRQDFWTTSSNKQLNFIQHINTILAASGRAAVVVPDNVLFEGGAGEIIRQKLLHTCDLHTILRLPTGIFYKPGVKANVIFYDKKPASPEMQTKDIWIYDFRTNIHFTLKQHPMTDADLLDFTQCYHPENRHERTETWSEENPDGRWRKFSVEEILKRDKTSLDIFWIKDKSLADLDSLPDPDVLAADIIENLQSAMDSFNELMLTLNEHKN</sequence>
<evidence type="ECO:0000259" key="8">
    <source>
        <dbReference type="Pfam" id="PF02384"/>
    </source>
</evidence>
<evidence type="ECO:0000256" key="6">
    <source>
        <dbReference type="ARBA" id="ARBA00022747"/>
    </source>
</evidence>
<dbReference type="InterPro" id="IPR002052">
    <property type="entry name" value="DNA_methylase_N6_adenine_CS"/>
</dbReference>
<dbReference type="Proteomes" id="UP001299220">
    <property type="component" value="Unassembled WGS sequence"/>
</dbReference>
<comment type="caution">
    <text evidence="10">The sequence shown here is derived from an EMBL/GenBank/DDBJ whole genome shotgun (WGS) entry which is preliminary data.</text>
</comment>
<dbReference type="RefSeq" id="WP_235323891.1">
    <property type="nucleotide sequence ID" value="NZ_JAFBIT010000003.1"/>
</dbReference>
<dbReference type="Pfam" id="PF12161">
    <property type="entry name" value="HsdM_N"/>
    <property type="match status" value="1"/>
</dbReference>
<evidence type="ECO:0000256" key="1">
    <source>
        <dbReference type="ARBA" id="ARBA00006594"/>
    </source>
</evidence>
<evidence type="ECO:0000256" key="2">
    <source>
        <dbReference type="ARBA" id="ARBA00011900"/>
    </source>
</evidence>
<dbReference type="InterPro" id="IPR029063">
    <property type="entry name" value="SAM-dependent_MTases_sf"/>
</dbReference>
<dbReference type="SUPFAM" id="SSF53335">
    <property type="entry name" value="S-adenosyl-L-methionine-dependent methyltransferases"/>
    <property type="match status" value="1"/>
</dbReference>
<name>A0ABS9CR85_9FIRM</name>
<dbReference type="PRINTS" id="PR00507">
    <property type="entry name" value="N12N6MTFRASE"/>
</dbReference>
<dbReference type="InterPro" id="IPR022749">
    <property type="entry name" value="D12N6_MeTrfase_N"/>
</dbReference>
<organism evidence="10 11">
    <name type="scientific">Anaeromassilibacillus senegalensis</name>
    <dbReference type="NCBI Taxonomy" id="1673717"/>
    <lineage>
        <taxon>Bacteria</taxon>
        <taxon>Bacillati</taxon>
        <taxon>Bacillota</taxon>
        <taxon>Clostridia</taxon>
        <taxon>Eubacteriales</taxon>
        <taxon>Acutalibacteraceae</taxon>
        <taxon>Anaeromassilibacillus</taxon>
    </lineage>
</organism>
<evidence type="ECO:0000256" key="5">
    <source>
        <dbReference type="ARBA" id="ARBA00022691"/>
    </source>
</evidence>
<keyword evidence="3 10" id="KW-0489">Methyltransferase</keyword>
<evidence type="ECO:0000313" key="10">
    <source>
        <dbReference type="EMBL" id="MCF2652846.1"/>
    </source>
</evidence>
<keyword evidence="4" id="KW-0808">Transferase</keyword>